<feature type="region of interest" description="Disordered" evidence="5">
    <location>
        <begin position="619"/>
        <end position="645"/>
    </location>
</feature>
<proteinExistence type="inferred from homology"/>
<dbReference type="EMBL" id="MTYJ01000053">
    <property type="protein sequence ID" value="OQV18069.1"/>
    <property type="molecule type" value="Genomic_DNA"/>
</dbReference>
<evidence type="ECO:0000313" key="10">
    <source>
        <dbReference type="Proteomes" id="UP000192578"/>
    </source>
</evidence>
<dbReference type="InterPro" id="IPR001650">
    <property type="entry name" value="Helicase_C-like"/>
</dbReference>
<evidence type="ECO:0000256" key="1">
    <source>
        <dbReference type="ARBA" id="ARBA00004123"/>
    </source>
</evidence>
<dbReference type="GO" id="GO:0043596">
    <property type="term" value="C:nuclear replication fork"/>
    <property type="evidence" value="ECO:0007669"/>
    <property type="project" value="TreeGrafter"/>
</dbReference>
<dbReference type="Pfam" id="PF00176">
    <property type="entry name" value="SNF2-rel_dom"/>
    <property type="match status" value="1"/>
</dbReference>
<keyword evidence="10" id="KW-1185">Reference proteome</keyword>
<evidence type="ECO:0000313" key="9">
    <source>
        <dbReference type="EMBL" id="OQV18069.1"/>
    </source>
</evidence>
<dbReference type="PANTHER" id="PTHR45766:SF6">
    <property type="entry name" value="SWI_SNF-RELATED MATRIX-ASSOCIATED ACTIN-DEPENDENT REGULATOR OF CHROMATIN SUBFAMILY A-LIKE PROTEIN 1"/>
    <property type="match status" value="1"/>
</dbReference>
<dbReference type="InterPro" id="IPR000330">
    <property type="entry name" value="SNF2_N"/>
</dbReference>
<dbReference type="PANTHER" id="PTHR45766">
    <property type="entry name" value="DNA ANNEALING HELICASE AND ENDONUCLEASE ZRANB3 FAMILY MEMBER"/>
    <property type="match status" value="1"/>
</dbReference>
<dbReference type="InterPro" id="IPR049730">
    <property type="entry name" value="SNF2/RAD54-like_C"/>
</dbReference>
<dbReference type="InterPro" id="IPR010003">
    <property type="entry name" value="HARP_dom"/>
</dbReference>
<comment type="similarity">
    <text evidence="4">Belongs to the SNF2/RAD54 helicase family. SMARCAL1 subfamily.</text>
</comment>
<evidence type="ECO:0000256" key="4">
    <source>
        <dbReference type="PROSITE-ProRule" id="PRU00800"/>
    </source>
</evidence>
<dbReference type="Pfam" id="PF07443">
    <property type="entry name" value="HARP"/>
    <property type="match status" value="1"/>
</dbReference>
<dbReference type="SMART" id="SM00490">
    <property type="entry name" value="HELICc"/>
    <property type="match status" value="1"/>
</dbReference>
<dbReference type="AlphaFoldDB" id="A0A1W0WS96"/>
<accession>A0A1W0WS96</accession>
<dbReference type="PROSITE" id="PS51467">
    <property type="entry name" value="HARP"/>
    <property type="match status" value="1"/>
</dbReference>
<dbReference type="SMART" id="SM00487">
    <property type="entry name" value="DEXDc"/>
    <property type="match status" value="1"/>
</dbReference>
<dbReference type="InterPro" id="IPR014001">
    <property type="entry name" value="Helicase_ATP-bd"/>
</dbReference>
<dbReference type="Proteomes" id="UP000192578">
    <property type="component" value="Unassembled WGS sequence"/>
</dbReference>
<keyword evidence="3" id="KW-0539">Nucleus</keyword>
<evidence type="ECO:0000259" key="8">
    <source>
        <dbReference type="PROSITE" id="PS51467"/>
    </source>
</evidence>
<dbReference type="PROSITE" id="PS51192">
    <property type="entry name" value="HELICASE_ATP_BIND_1"/>
    <property type="match status" value="1"/>
</dbReference>
<dbReference type="OrthoDB" id="605656at2759"/>
<dbReference type="Gene3D" id="3.40.50.10810">
    <property type="entry name" value="Tandem AAA-ATPase domain"/>
    <property type="match status" value="1"/>
</dbReference>
<comment type="caution">
    <text evidence="9">The sequence shown here is derived from an EMBL/GenBank/DDBJ whole genome shotgun (WGS) entry which is preliminary data.</text>
</comment>
<protein>
    <submittedName>
        <fullName evidence="9">SWI/SNF-related matrix-associated actin-dependent regulator of chromatin subfamily A-like protein 1</fullName>
    </submittedName>
</protein>
<evidence type="ECO:0000259" key="6">
    <source>
        <dbReference type="PROSITE" id="PS51192"/>
    </source>
</evidence>
<dbReference type="SUPFAM" id="SSF52540">
    <property type="entry name" value="P-loop containing nucleoside triphosphate hydrolases"/>
    <property type="match status" value="2"/>
</dbReference>
<feature type="domain" description="Helicase C-terminal" evidence="7">
    <location>
        <begin position="449"/>
        <end position="608"/>
    </location>
</feature>
<evidence type="ECO:0000259" key="7">
    <source>
        <dbReference type="PROSITE" id="PS51194"/>
    </source>
</evidence>
<dbReference type="GO" id="GO:0016787">
    <property type="term" value="F:hydrolase activity"/>
    <property type="evidence" value="ECO:0007669"/>
    <property type="project" value="UniProtKB-KW"/>
</dbReference>
<organism evidence="9 10">
    <name type="scientific">Hypsibius exemplaris</name>
    <name type="common">Freshwater tardigrade</name>
    <dbReference type="NCBI Taxonomy" id="2072580"/>
    <lineage>
        <taxon>Eukaryota</taxon>
        <taxon>Metazoa</taxon>
        <taxon>Ecdysozoa</taxon>
        <taxon>Tardigrada</taxon>
        <taxon>Eutardigrada</taxon>
        <taxon>Parachela</taxon>
        <taxon>Hypsibioidea</taxon>
        <taxon>Hypsibiidae</taxon>
        <taxon>Hypsibius</taxon>
    </lineage>
</organism>
<dbReference type="Gene3D" id="3.40.50.300">
    <property type="entry name" value="P-loop containing nucleotide triphosphate hydrolases"/>
    <property type="match status" value="1"/>
</dbReference>
<evidence type="ECO:0000256" key="3">
    <source>
        <dbReference type="ARBA" id="ARBA00023242"/>
    </source>
</evidence>
<gene>
    <name evidence="9" type="ORF">BV898_07840</name>
</gene>
<evidence type="ECO:0000256" key="5">
    <source>
        <dbReference type="SAM" id="MobiDB-lite"/>
    </source>
</evidence>
<dbReference type="GO" id="GO:0006281">
    <property type="term" value="P:DNA repair"/>
    <property type="evidence" value="ECO:0007669"/>
    <property type="project" value="TreeGrafter"/>
</dbReference>
<reference evidence="10" key="1">
    <citation type="submission" date="2017-01" db="EMBL/GenBank/DDBJ databases">
        <title>Comparative genomics of anhydrobiosis in the tardigrade Hypsibius dujardini.</title>
        <authorList>
            <person name="Yoshida Y."/>
            <person name="Koutsovoulos G."/>
            <person name="Laetsch D."/>
            <person name="Stevens L."/>
            <person name="Kumar S."/>
            <person name="Horikawa D."/>
            <person name="Ishino K."/>
            <person name="Komine S."/>
            <person name="Tomita M."/>
            <person name="Blaxter M."/>
            <person name="Arakawa K."/>
        </authorList>
    </citation>
    <scope>NUCLEOTIDE SEQUENCE [LARGE SCALE GENOMIC DNA]</scope>
    <source>
        <strain evidence="10">Z151</strain>
    </source>
</reference>
<dbReference type="PROSITE" id="PS51194">
    <property type="entry name" value="HELICASE_CTER"/>
    <property type="match status" value="1"/>
</dbReference>
<dbReference type="GO" id="GO:0031297">
    <property type="term" value="P:replication fork processing"/>
    <property type="evidence" value="ECO:0007669"/>
    <property type="project" value="TreeGrafter"/>
</dbReference>
<dbReference type="Pfam" id="PF00271">
    <property type="entry name" value="Helicase_C"/>
    <property type="match status" value="1"/>
</dbReference>
<evidence type="ECO:0000256" key="2">
    <source>
        <dbReference type="ARBA" id="ARBA00022801"/>
    </source>
</evidence>
<feature type="domain" description="HARP" evidence="8">
    <location>
        <begin position="50"/>
        <end position="132"/>
    </location>
</feature>
<keyword evidence="2" id="KW-0378">Hydrolase</keyword>
<dbReference type="CDD" id="cd18793">
    <property type="entry name" value="SF2_C_SNF"/>
    <property type="match status" value="1"/>
</dbReference>
<dbReference type="GO" id="GO:0005524">
    <property type="term" value="F:ATP binding"/>
    <property type="evidence" value="ECO:0007669"/>
    <property type="project" value="InterPro"/>
</dbReference>
<name>A0A1W0WS96_HYPEX</name>
<dbReference type="InterPro" id="IPR038718">
    <property type="entry name" value="SNF2-like_sf"/>
</dbReference>
<dbReference type="CDD" id="cd18010">
    <property type="entry name" value="DEXHc_HARP_SMARCAL1"/>
    <property type="match status" value="1"/>
</dbReference>
<sequence length="645" mass="72762">MTLTEEDRQRNAANRQAALERLAITKERQRLQSLQQNYQQSLHPTPSPAAVQPVRLTPPLQKVTAKAVLTSQTRCEIQAGFSQQLIDLCKRFRTKSYDPNRRVWSFGLEDYTALELAIRSELKDYVELEGLPKFVLTACARGRSRVGEAGIDLSERLPADLLNALLPYQQEGVKFAVRNSGRILLADDMGLGKTIQSIASAVYFRHDSWPVLCVCPSSMRFEWKEQWLRWVPGLKSHDVSVITTGRQTDSLVAVQIAIITYDLLGSMKKHLIDRFPTIICDECHHLKNYKAVRTKAAVEVCKSAKRLLLLSGTPALSKPSELYPQIELLDKTLFKSFPEFGMRYCNGRKGFRDHMDYSGQSNAEELQLVLQNTIMIRRMKADVAQQLPDKARIVVVLDPGMVQLQSRGLEMSASNYLQTATPTTGASHAEIRSCLLNYYQHTGKAKLPAVIQYVQDMFEDNDTLKVVIFAHHTAVLNEIFEKLGGDDQGMRIDGSTLPETRKFLCDKFQRDENCRFAVLSITACSSGITLTAASVVVFAELYWNPGILAQAEDRLHRIGQKNNVTVKYLIAKDTADDHMWAMLQRKLNFLNQVGLSRDNLGNSTMERQTTIDLEAIMTDGQDEAPPPLSNCQNKRIKLDDDSDEY</sequence>
<comment type="subcellular location">
    <subcellularLocation>
        <location evidence="1">Nucleus</location>
    </subcellularLocation>
</comment>
<dbReference type="InterPro" id="IPR027417">
    <property type="entry name" value="P-loop_NTPase"/>
</dbReference>
<feature type="domain" description="Helicase ATP-binding" evidence="6">
    <location>
        <begin position="174"/>
        <end position="332"/>
    </location>
</feature>